<feature type="compositionally biased region" description="Gly residues" evidence="1">
    <location>
        <begin position="66"/>
        <end position="90"/>
    </location>
</feature>
<proteinExistence type="predicted"/>
<protein>
    <recommendedName>
        <fullName evidence="4">Secreted protein</fullName>
    </recommendedName>
</protein>
<dbReference type="EMBL" id="BAABRI010000002">
    <property type="protein sequence ID" value="GAA5481161.1"/>
    <property type="molecule type" value="Genomic_DNA"/>
</dbReference>
<evidence type="ECO:0000313" key="2">
    <source>
        <dbReference type="EMBL" id="GAA5481161.1"/>
    </source>
</evidence>
<dbReference type="Proteomes" id="UP001476282">
    <property type="component" value="Unassembled WGS sequence"/>
</dbReference>
<sequence length="90" mass="9161">MKTILITLGLAAFCLENVEARHGQAWSPTGPTATCLAKGAGNGNGNRNGNGVRQCPRDPAKQCDGTGPGRGRCRGNGQGRGQGPCRNGGN</sequence>
<reference evidence="2 3" key="1">
    <citation type="submission" date="2024-02" db="EMBL/GenBank/DDBJ databases">
        <title>Haloferula sargassicola NBRC 104335.</title>
        <authorList>
            <person name="Ichikawa N."/>
            <person name="Katano-Makiyama Y."/>
            <person name="Hidaka K."/>
        </authorList>
    </citation>
    <scope>NUCLEOTIDE SEQUENCE [LARGE SCALE GENOMIC DNA]</scope>
    <source>
        <strain evidence="2 3">NBRC 104335</strain>
    </source>
</reference>
<organism evidence="2 3">
    <name type="scientific">Haloferula sargassicola</name>
    <dbReference type="NCBI Taxonomy" id="490096"/>
    <lineage>
        <taxon>Bacteria</taxon>
        <taxon>Pseudomonadati</taxon>
        <taxon>Verrucomicrobiota</taxon>
        <taxon>Verrucomicrobiia</taxon>
        <taxon>Verrucomicrobiales</taxon>
        <taxon>Verrucomicrobiaceae</taxon>
        <taxon>Haloferula</taxon>
    </lineage>
</organism>
<dbReference type="RefSeq" id="WP_353565318.1">
    <property type="nucleotide sequence ID" value="NZ_BAABRI010000002.1"/>
</dbReference>
<accession>A0ABP9UKC9</accession>
<evidence type="ECO:0000256" key="1">
    <source>
        <dbReference type="SAM" id="MobiDB-lite"/>
    </source>
</evidence>
<comment type="caution">
    <text evidence="2">The sequence shown here is derived from an EMBL/GenBank/DDBJ whole genome shotgun (WGS) entry which is preliminary data.</text>
</comment>
<evidence type="ECO:0008006" key="4">
    <source>
        <dbReference type="Google" id="ProtNLM"/>
    </source>
</evidence>
<gene>
    <name evidence="2" type="ORF">Hsar01_00368</name>
</gene>
<name>A0ABP9UKC9_9BACT</name>
<keyword evidence="3" id="KW-1185">Reference proteome</keyword>
<evidence type="ECO:0000313" key="3">
    <source>
        <dbReference type="Proteomes" id="UP001476282"/>
    </source>
</evidence>
<feature type="region of interest" description="Disordered" evidence="1">
    <location>
        <begin position="37"/>
        <end position="90"/>
    </location>
</feature>